<proteinExistence type="inferred from homology"/>
<dbReference type="Pfam" id="PF01636">
    <property type="entry name" value="APH"/>
    <property type="match status" value="1"/>
</dbReference>
<organism evidence="11 12">
    <name type="scientific">Porites evermanni</name>
    <dbReference type="NCBI Taxonomy" id="104178"/>
    <lineage>
        <taxon>Eukaryota</taxon>
        <taxon>Metazoa</taxon>
        <taxon>Cnidaria</taxon>
        <taxon>Anthozoa</taxon>
        <taxon>Hexacorallia</taxon>
        <taxon>Scleractinia</taxon>
        <taxon>Fungiina</taxon>
        <taxon>Poritidae</taxon>
        <taxon>Porites</taxon>
    </lineage>
</organism>
<dbReference type="Gene3D" id="3.90.1200.10">
    <property type="match status" value="1"/>
</dbReference>
<accession>A0ABN8SPT2</accession>
<dbReference type="PROSITE" id="PS00109">
    <property type="entry name" value="PROTEIN_KINASE_TYR"/>
    <property type="match status" value="1"/>
</dbReference>
<comment type="subcellular location">
    <subcellularLocation>
        <location evidence="1">Cytoplasm</location>
    </subcellularLocation>
</comment>
<dbReference type="EMBL" id="CALNXI010003539">
    <property type="protein sequence ID" value="CAH3193607.1"/>
    <property type="molecule type" value="Genomic_DNA"/>
</dbReference>
<comment type="function">
    <text evidence="7">Catalyzes the GTP-dependent phosphorylation of 5-hydroxy-L-lysine.</text>
</comment>
<comment type="similarity">
    <text evidence="2">Belongs to the aminoglycoside phosphotransferase family.</text>
</comment>
<evidence type="ECO:0000256" key="8">
    <source>
        <dbReference type="ARBA" id="ARBA00038873"/>
    </source>
</evidence>
<evidence type="ECO:0000256" key="7">
    <source>
        <dbReference type="ARBA" id="ARBA00037368"/>
    </source>
</evidence>
<keyword evidence="3" id="KW-0963">Cytoplasm</keyword>
<evidence type="ECO:0000256" key="2">
    <source>
        <dbReference type="ARBA" id="ARBA00006219"/>
    </source>
</evidence>
<name>A0ABN8SPT2_9CNID</name>
<evidence type="ECO:0000256" key="3">
    <source>
        <dbReference type="ARBA" id="ARBA00022490"/>
    </source>
</evidence>
<gene>
    <name evidence="11" type="ORF">PEVE_00026171</name>
</gene>
<comment type="catalytic activity">
    <reaction evidence="6">
        <text>(5R)-5-hydroxy-L-lysine + GTP = (5R)-5-phosphooxy-L-lysine + GDP + H(+)</text>
        <dbReference type="Rhea" id="RHEA:19049"/>
        <dbReference type="ChEBI" id="CHEBI:15378"/>
        <dbReference type="ChEBI" id="CHEBI:37565"/>
        <dbReference type="ChEBI" id="CHEBI:57882"/>
        <dbReference type="ChEBI" id="CHEBI:58189"/>
        <dbReference type="ChEBI" id="CHEBI:58357"/>
        <dbReference type="EC" id="2.7.1.81"/>
    </reaction>
</comment>
<dbReference type="PANTHER" id="PTHR21064:SF1">
    <property type="entry name" value="HYDROXYLYSINE KINASE"/>
    <property type="match status" value="1"/>
</dbReference>
<dbReference type="InterPro" id="IPR011009">
    <property type="entry name" value="Kinase-like_dom_sf"/>
</dbReference>
<evidence type="ECO:0000256" key="1">
    <source>
        <dbReference type="ARBA" id="ARBA00004496"/>
    </source>
</evidence>
<keyword evidence="5" id="KW-0418">Kinase</keyword>
<dbReference type="InterPro" id="IPR002575">
    <property type="entry name" value="Aminoglycoside_PTrfase"/>
</dbReference>
<evidence type="ECO:0000256" key="5">
    <source>
        <dbReference type="ARBA" id="ARBA00022777"/>
    </source>
</evidence>
<feature type="domain" description="Aminoglycoside phosphotransferase" evidence="10">
    <location>
        <begin position="67"/>
        <end position="299"/>
    </location>
</feature>
<dbReference type="SUPFAM" id="SSF56112">
    <property type="entry name" value="Protein kinase-like (PK-like)"/>
    <property type="match status" value="1"/>
</dbReference>
<keyword evidence="4" id="KW-0808">Transferase</keyword>
<evidence type="ECO:0000256" key="6">
    <source>
        <dbReference type="ARBA" id="ARBA00036820"/>
    </source>
</evidence>
<reference evidence="11 12" key="1">
    <citation type="submission" date="2022-05" db="EMBL/GenBank/DDBJ databases">
        <authorList>
            <consortium name="Genoscope - CEA"/>
            <person name="William W."/>
        </authorList>
    </citation>
    <scope>NUCLEOTIDE SEQUENCE [LARGE SCALE GENOMIC DNA]</scope>
</reference>
<sequence>MDGDGCILRRPCVSHTFAGKLAKEFYSFEKIAEIKELDSFCDRNFYIRGKQKAKTEPHLIKADQSLTVLDDREYVLKILNSDDSKHGDLVDAENEAMRYLRSRDFPCALVYPVTGSSGTKLYARVPLPRDLDDEKTEECIVRLVSFLPGETAESMGRISQENLLCIGQFVGRLSRAFQGFESPVLTQKFDRWSLENFLSLEEYITFVNDREIQSIIHRVMGIFKTQVIPKLSHLRRGIIHNDVTTANLLVDTTQGSLKISGLIDFGDIRHSCVVFELANALASFINEDQMLVDSGYLVAGYQAACPIPGLEFDLLYDVVLARLCQVVIITNKEQMKHPDNRYLNHTLEKYSANLTAWFKNSKEEVLKCWRKIGLKYLLASSRNHRD</sequence>
<protein>
    <recommendedName>
        <fullName evidence="9">Hydroxylysine kinase</fullName>
        <ecNumber evidence="8">2.7.1.81</ecNumber>
    </recommendedName>
</protein>
<evidence type="ECO:0000313" key="11">
    <source>
        <dbReference type="EMBL" id="CAH3193607.1"/>
    </source>
</evidence>
<dbReference type="InterPro" id="IPR008266">
    <property type="entry name" value="Tyr_kinase_AS"/>
</dbReference>
<dbReference type="PANTHER" id="PTHR21064">
    <property type="entry name" value="AMINOGLYCOSIDE PHOSPHOTRANSFERASE DOMAIN-CONTAINING PROTEIN-RELATED"/>
    <property type="match status" value="1"/>
</dbReference>
<evidence type="ECO:0000259" key="10">
    <source>
        <dbReference type="Pfam" id="PF01636"/>
    </source>
</evidence>
<evidence type="ECO:0000256" key="9">
    <source>
        <dbReference type="ARBA" id="ARBA00040505"/>
    </source>
</evidence>
<dbReference type="Proteomes" id="UP001159427">
    <property type="component" value="Unassembled WGS sequence"/>
</dbReference>
<comment type="caution">
    <text evidence="11">The sequence shown here is derived from an EMBL/GenBank/DDBJ whole genome shotgun (WGS) entry which is preliminary data.</text>
</comment>
<evidence type="ECO:0000256" key="4">
    <source>
        <dbReference type="ARBA" id="ARBA00022679"/>
    </source>
</evidence>
<evidence type="ECO:0000313" key="12">
    <source>
        <dbReference type="Proteomes" id="UP001159427"/>
    </source>
</evidence>
<keyword evidence="12" id="KW-1185">Reference proteome</keyword>
<dbReference type="InterPro" id="IPR050249">
    <property type="entry name" value="Pseudomonas-type_ThrB"/>
</dbReference>
<dbReference type="EC" id="2.7.1.81" evidence="8"/>